<dbReference type="InterPro" id="IPR045155">
    <property type="entry name" value="Beta-lactam_cat"/>
</dbReference>
<dbReference type="Pfam" id="PF13354">
    <property type="entry name" value="Beta-lactamase2"/>
    <property type="match status" value="1"/>
</dbReference>
<protein>
    <recommendedName>
        <fullName evidence="1">Beta-lactamase class A catalytic domain-containing protein</fullName>
    </recommendedName>
</protein>
<sequence>MTILFYLKRFSTATITNFRSMQKGFVLFMFTVVLAGSNFIAAQPKSDALLQSIFQQNKNDIFNQVITNPTKYRCQVIYTQIDRDKNNAPHFKNYYFNYDPLLYFNPASTVKMPLAFLSLEKLKKLQAKGVNKLTSLQIDSSSDWQKPSFADPTSKNGFPSIAHYIKKAFLVSDNDAYNRMYQFLGQQYINRNLHSKGYKDVRITRQFMGLTPEQNRHTNQVRFINEDGTTIYRQPSAYNTDSFDFSHTVKLGKGYLDKNDSLVNEPFDFTMHNNLSLKDLHSMLQSVLFPESFPKKQRFDISSDDRQFLLQYLSQFPSETNYPKYDTSKYFDSYVKFFFNDNHSLPHNIRVFNKVGWAYGFMTDVSYVADFKNNVEFMLSATLYVNSDEILNDNKYDYETIGYPFFSQLGQTIYNHELQRSRPFKPNLSAFTIQYEQRDKSDTRPTIKDVDN</sequence>
<dbReference type="GO" id="GO:0008800">
    <property type="term" value="F:beta-lactamase activity"/>
    <property type="evidence" value="ECO:0007669"/>
    <property type="project" value="InterPro"/>
</dbReference>
<accession>A0A512BC95</accession>
<dbReference type="Gene3D" id="3.40.710.10">
    <property type="entry name" value="DD-peptidase/beta-lactamase superfamily"/>
    <property type="match status" value="1"/>
</dbReference>
<dbReference type="AlphaFoldDB" id="A0A512BC95"/>
<gene>
    <name evidence="2" type="ORF">SAE01_20850</name>
</gene>
<evidence type="ECO:0000313" key="2">
    <source>
        <dbReference type="EMBL" id="GEO09589.1"/>
    </source>
</evidence>
<proteinExistence type="predicted"/>
<dbReference type="EMBL" id="BJYT01000007">
    <property type="protein sequence ID" value="GEO09589.1"/>
    <property type="molecule type" value="Genomic_DNA"/>
</dbReference>
<dbReference type="GO" id="GO:0030655">
    <property type="term" value="P:beta-lactam antibiotic catabolic process"/>
    <property type="evidence" value="ECO:0007669"/>
    <property type="project" value="InterPro"/>
</dbReference>
<feature type="domain" description="Beta-lactamase class A catalytic" evidence="1">
    <location>
        <begin position="96"/>
        <end position="370"/>
    </location>
</feature>
<evidence type="ECO:0000259" key="1">
    <source>
        <dbReference type="Pfam" id="PF13354"/>
    </source>
</evidence>
<reference evidence="2 3" key="1">
    <citation type="submission" date="2019-07" db="EMBL/GenBank/DDBJ databases">
        <title>Whole genome shotgun sequence of Segetibacter aerophilus NBRC 106135.</title>
        <authorList>
            <person name="Hosoyama A."/>
            <person name="Uohara A."/>
            <person name="Ohji S."/>
            <person name="Ichikawa N."/>
        </authorList>
    </citation>
    <scope>NUCLEOTIDE SEQUENCE [LARGE SCALE GENOMIC DNA]</scope>
    <source>
        <strain evidence="2 3">NBRC 106135</strain>
    </source>
</reference>
<name>A0A512BC95_9BACT</name>
<dbReference type="InterPro" id="IPR012338">
    <property type="entry name" value="Beta-lactam/transpept-like"/>
</dbReference>
<comment type="caution">
    <text evidence="2">The sequence shown here is derived from an EMBL/GenBank/DDBJ whole genome shotgun (WGS) entry which is preliminary data.</text>
</comment>
<keyword evidence="3" id="KW-1185">Reference proteome</keyword>
<dbReference type="SUPFAM" id="SSF56601">
    <property type="entry name" value="beta-lactamase/transpeptidase-like"/>
    <property type="match status" value="1"/>
</dbReference>
<evidence type="ECO:0000313" key="3">
    <source>
        <dbReference type="Proteomes" id="UP000321513"/>
    </source>
</evidence>
<dbReference type="Proteomes" id="UP000321513">
    <property type="component" value="Unassembled WGS sequence"/>
</dbReference>
<organism evidence="2 3">
    <name type="scientific">Segetibacter aerophilus</name>
    <dbReference type="NCBI Taxonomy" id="670293"/>
    <lineage>
        <taxon>Bacteria</taxon>
        <taxon>Pseudomonadati</taxon>
        <taxon>Bacteroidota</taxon>
        <taxon>Chitinophagia</taxon>
        <taxon>Chitinophagales</taxon>
        <taxon>Chitinophagaceae</taxon>
        <taxon>Segetibacter</taxon>
    </lineage>
</organism>